<organism evidence="1 2">
    <name type="scientific">Terrihabitans rhizophilus</name>
    <dbReference type="NCBI Taxonomy" id="3092662"/>
    <lineage>
        <taxon>Bacteria</taxon>
        <taxon>Pseudomonadati</taxon>
        <taxon>Pseudomonadota</taxon>
        <taxon>Alphaproteobacteria</taxon>
        <taxon>Hyphomicrobiales</taxon>
        <taxon>Terrihabitans</taxon>
    </lineage>
</organism>
<sequence>MDDESSASFDALRRAHFPVERNLIPAHLTLFHHLPGQELPAVEAVLKALCEQQAAFELPVTGLRSLGRGVAFTLNSEQLAAVRKALAAHWQDKLGAQDQQAFRPHVTIQNKVTPEEARLLLNRLSEGFEPFTIKARGLLLWRYLGGPWEQLSRFPFSS</sequence>
<dbReference type="SUPFAM" id="SSF55144">
    <property type="entry name" value="LigT-like"/>
    <property type="match status" value="1"/>
</dbReference>
<proteinExistence type="predicted"/>
<dbReference type="Gene3D" id="3.90.1140.10">
    <property type="entry name" value="Cyclic phosphodiesterase"/>
    <property type="match status" value="1"/>
</dbReference>
<dbReference type="Proteomes" id="UP001274321">
    <property type="component" value="Unassembled WGS sequence"/>
</dbReference>
<gene>
    <name evidence="1" type="ORF">SCD90_10280</name>
</gene>
<dbReference type="RefSeq" id="WP_319844659.1">
    <property type="nucleotide sequence ID" value="NZ_JAXAFJ010000005.1"/>
</dbReference>
<keyword evidence="2" id="KW-1185">Reference proteome</keyword>
<accession>A0ABU4RNN7</accession>
<protein>
    <submittedName>
        <fullName evidence="1">2'-5' RNA ligase family protein</fullName>
    </submittedName>
</protein>
<name>A0ABU4RNN7_9HYPH</name>
<dbReference type="Pfam" id="PF13563">
    <property type="entry name" value="2_5_RNA_ligase2"/>
    <property type="match status" value="1"/>
</dbReference>
<dbReference type="InterPro" id="IPR009097">
    <property type="entry name" value="Cyclic_Pdiesterase"/>
</dbReference>
<dbReference type="GO" id="GO:0016874">
    <property type="term" value="F:ligase activity"/>
    <property type="evidence" value="ECO:0007669"/>
    <property type="project" value="UniProtKB-KW"/>
</dbReference>
<evidence type="ECO:0000313" key="1">
    <source>
        <dbReference type="EMBL" id="MDX6806452.1"/>
    </source>
</evidence>
<dbReference type="EMBL" id="JAXAFJ010000005">
    <property type="protein sequence ID" value="MDX6806452.1"/>
    <property type="molecule type" value="Genomic_DNA"/>
</dbReference>
<keyword evidence="1" id="KW-0436">Ligase</keyword>
<reference evidence="1 2" key="1">
    <citation type="submission" date="2023-11" db="EMBL/GenBank/DDBJ databases">
        <authorList>
            <person name="Bao R."/>
        </authorList>
    </citation>
    <scope>NUCLEOTIDE SEQUENCE [LARGE SCALE GENOMIC DNA]</scope>
    <source>
        <strain evidence="1 2">PJ23</strain>
    </source>
</reference>
<evidence type="ECO:0000313" key="2">
    <source>
        <dbReference type="Proteomes" id="UP001274321"/>
    </source>
</evidence>
<comment type="caution">
    <text evidence="1">The sequence shown here is derived from an EMBL/GenBank/DDBJ whole genome shotgun (WGS) entry which is preliminary data.</text>
</comment>